<organism evidence="1 2">
    <name type="scientific">Auriscalpium vulgare</name>
    <dbReference type="NCBI Taxonomy" id="40419"/>
    <lineage>
        <taxon>Eukaryota</taxon>
        <taxon>Fungi</taxon>
        <taxon>Dikarya</taxon>
        <taxon>Basidiomycota</taxon>
        <taxon>Agaricomycotina</taxon>
        <taxon>Agaricomycetes</taxon>
        <taxon>Russulales</taxon>
        <taxon>Auriscalpiaceae</taxon>
        <taxon>Auriscalpium</taxon>
    </lineage>
</organism>
<dbReference type="Proteomes" id="UP000814033">
    <property type="component" value="Unassembled WGS sequence"/>
</dbReference>
<evidence type="ECO:0000313" key="1">
    <source>
        <dbReference type="EMBL" id="KAI0046111.1"/>
    </source>
</evidence>
<reference evidence="1" key="2">
    <citation type="journal article" date="2022" name="New Phytol.">
        <title>Evolutionary transition to the ectomycorrhizal habit in the genomes of a hyperdiverse lineage of mushroom-forming fungi.</title>
        <authorList>
            <person name="Looney B."/>
            <person name="Miyauchi S."/>
            <person name="Morin E."/>
            <person name="Drula E."/>
            <person name="Courty P.E."/>
            <person name="Kohler A."/>
            <person name="Kuo A."/>
            <person name="LaButti K."/>
            <person name="Pangilinan J."/>
            <person name="Lipzen A."/>
            <person name="Riley R."/>
            <person name="Andreopoulos W."/>
            <person name="He G."/>
            <person name="Johnson J."/>
            <person name="Nolan M."/>
            <person name="Tritt A."/>
            <person name="Barry K.W."/>
            <person name="Grigoriev I.V."/>
            <person name="Nagy L.G."/>
            <person name="Hibbett D."/>
            <person name="Henrissat B."/>
            <person name="Matheny P.B."/>
            <person name="Labbe J."/>
            <person name="Martin F.M."/>
        </authorList>
    </citation>
    <scope>NUCLEOTIDE SEQUENCE</scope>
    <source>
        <strain evidence="1">FP105234-sp</strain>
    </source>
</reference>
<comment type="caution">
    <text evidence="1">The sequence shown here is derived from an EMBL/GenBank/DDBJ whole genome shotgun (WGS) entry which is preliminary data.</text>
</comment>
<reference evidence="1" key="1">
    <citation type="submission" date="2021-02" db="EMBL/GenBank/DDBJ databases">
        <authorList>
            <consortium name="DOE Joint Genome Institute"/>
            <person name="Ahrendt S."/>
            <person name="Looney B.P."/>
            <person name="Miyauchi S."/>
            <person name="Morin E."/>
            <person name="Drula E."/>
            <person name="Courty P.E."/>
            <person name="Chicoki N."/>
            <person name="Fauchery L."/>
            <person name="Kohler A."/>
            <person name="Kuo A."/>
            <person name="Labutti K."/>
            <person name="Pangilinan J."/>
            <person name="Lipzen A."/>
            <person name="Riley R."/>
            <person name="Andreopoulos W."/>
            <person name="He G."/>
            <person name="Johnson J."/>
            <person name="Barry K.W."/>
            <person name="Grigoriev I.V."/>
            <person name="Nagy L."/>
            <person name="Hibbett D."/>
            <person name="Henrissat B."/>
            <person name="Matheny P.B."/>
            <person name="Labbe J."/>
            <person name="Martin F."/>
        </authorList>
    </citation>
    <scope>NUCLEOTIDE SEQUENCE</scope>
    <source>
        <strain evidence="1">FP105234-sp</strain>
    </source>
</reference>
<evidence type="ECO:0000313" key="2">
    <source>
        <dbReference type="Proteomes" id="UP000814033"/>
    </source>
</evidence>
<protein>
    <submittedName>
        <fullName evidence="1">Uncharacterized protein</fullName>
    </submittedName>
</protein>
<proteinExistence type="predicted"/>
<name>A0ACB8RR36_9AGAM</name>
<dbReference type="EMBL" id="MU275934">
    <property type="protein sequence ID" value="KAI0046111.1"/>
    <property type="molecule type" value="Genomic_DNA"/>
</dbReference>
<gene>
    <name evidence="1" type="ORF">FA95DRAFT_1418521</name>
</gene>
<keyword evidence="2" id="KW-1185">Reference proteome</keyword>
<sequence length="335" mass="38627">MAFALYARMHPKTASFPAPWCGRRFFMASRVLNRLPPYKIQTLDPSKLLPSDFVDLSGRAQVNYTARLADDRQIRKVKALYYAYITGDGSRFPPDTRGFLYFHAPSREVRFRLASNDPRRFAEGRDLARPSGEPWCVRGSVLAKRSRASGLHALLVQDGLLTEKQVAQLAESTAHSAQFFEHREHIRRVTRLGETFSVSFALRRMNLLVGPSADMEIVRWWSPFRWSLQTQDSGHALLSFERSPLSEHRGRRVLVLLVHQVSEEPQVLPERQAFPEYKPEKGKLVYRPGDWRKPGRPPKPWSYSLDTKSRQFSRAHKALLHLWDHGLVADNERDV</sequence>
<accession>A0ACB8RR36</accession>